<dbReference type="EMBL" id="PKMF04000170">
    <property type="protein sequence ID" value="KAK7845421.1"/>
    <property type="molecule type" value="Genomic_DNA"/>
</dbReference>
<protein>
    <submittedName>
        <fullName evidence="2">Uncharacterized protein</fullName>
    </submittedName>
</protein>
<evidence type="ECO:0000313" key="2">
    <source>
        <dbReference type="EMBL" id="KAK7845421.1"/>
    </source>
</evidence>
<organism evidence="2 3">
    <name type="scientific">Quercus suber</name>
    <name type="common">Cork oak</name>
    <dbReference type="NCBI Taxonomy" id="58331"/>
    <lineage>
        <taxon>Eukaryota</taxon>
        <taxon>Viridiplantae</taxon>
        <taxon>Streptophyta</taxon>
        <taxon>Embryophyta</taxon>
        <taxon>Tracheophyta</taxon>
        <taxon>Spermatophyta</taxon>
        <taxon>Magnoliopsida</taxon>
        <taxon>eudicotyledons</taxon>
        <taxon>Gunneridae</taxon>
        <taxon>Pentapetalae</taxon>
        <taxon>rosids</taxon>
        <taxon>fabids</taxon>
        <taxon>Fagales</taxon>
        <taxon>Fagaceae</taxon>
        <taxon>Quercus</taxon>
    </lineage>
</organism>
<evidence type="ECO:0000313" key="3">
    <source>
        <dbReference type="Proteomes" id="UP000237347"/>
    </source>
</evidence>
<proteinExistence type="predicted"/>
<keyword evidence="1" id="KW-0812">Transmembrane</keyword>
<keyword evidence="1" id="KW-1133">Transmembrane helix</keyword>
<reference evidence="2 3" key="1">
    <citation type="journal article" date="2018" name="Sci. Data">
        <title>The draft genome sequence of cork oak.</title>
        <authorList>
            <person name="Ramos A.M."/>
            <person name="Usie A."/>
            <person name="Barbosa P."/>
            <person name="Barros P.M."/>
            <person name="Capote T."/>
            <person name="Chaves I."/>
            <person name="Simoes F."/>
            <person name="Abreu I."/>
            <person name="Carrasquinho I."/>
            <person name="Faro C."/>
            <person name="Guimaraes J.B."/>
            <person name="Mendonca D."/>
            <person name="Nobrega F."/>
            <person name="Rodrigues L."/>
            <person name="Saibo N.J.M."/>
            <person name="Varela M.C."/>
            <person name="Egas C."/>
            <person name="Matos J."/>
            <person name="Miguel C.M."/>
            <person name="Oliveira M.M."/>
            <person name="Ricardo C.P."/>
            <person name="Goncalves S."/>
        </authorList>
    </citation>
    <scope>NUCLEOTIDE SEQUENCE [LARGE SCALE GENOMIC DNA]</scope>
    <source>
        <strain evidence="3">cv. HL8</strain>
    </source>
</reference>
<dbReference type="PANTHER" id="PTHR33333:SF44">
    <property type="entry name" value="SECRETED PROTEIN"/>
    <property type="match status" value="1"/>
</dbReference>
<dbReference type="Proteomes" id="UP000237347">
    <property type="component" value="Unassembled WGS sequence"/>
</dbReference>
<feature type="transmembrane region" description="Helical" evidence="1">
    <location>
        <begin position="12"/>
        <end position="31"/>
    </location>
</feature>
<name>A0AAW0L4X8_QUESU</name>
<comment type="caution">
    <text evidence="2">The sequence shown here is derived from an EMBL/GenBank/DDBJ whole genome shotgun (WGS) entry which is preliminary data.</text>
</comment>
<sequence>MSDSENKAATIAKCAVAVLGAAITICGLLYGSSGSKTNRKTMKAPARNHRIFRDDFERDPAAYFRNLREIAKVSFSTMTSTMMDFKFHHMTPSKLRYFERRENKRQVRSTQHSAIRGHLCSCPISSWDQSRVIGWAIQHLKRALRTVVKISTSAFSSILTTSVKGGLTSGLASQHRVMISLRVGKQSLGMIGRTPLLTTAKAACTAVMFGNGSSPVMSSQRTIPKL</sequence>
<evidence type="ECO:0000256" key="1">
    <source>
        <dbReference type="SAM" id="Phobius"/>
    </source>
</evidence>
<dbReference type="InterPro" id="IPR039926">
    <property type="entry name" value="Egg_app_1"/>
</dbReference>
<dbReference type="PANTHER" id="PTHR33333">
    <property type="entry name" value="ERYTHROCYTE MEMBRANE PROTEIN 1-LIKE"/>
    <property type="match status" value="1"/>
</dbReference>
<dbReference type="AlphaFoldDB" id="A0AAW0L4X8"/>
<gene>
    <name evidence="2" type="ORF">CFP56_009290</name>
</gene>
<keyword evidence="1" id="KW-0472">Membrane</keyword>
<accession>A0AAW0L4X8</accession>
<keyword evidence="3" id="KW-1185">Reference proteome</keyword>